<dbReference type="SUPFAM" id="SSF51905">
    <property type="entry name" value="FAD/NAD(P)-binding domain"/>
    <property type="match status" value="2"/>
</dbReference>
<gene>
    <name evidence="2" type="ORF">MNBD_BACTEROID01-766</name>
</gene>
<sequence length="411" mass="46299">MKRILILGAGTAGTMMANKLRKALDKEEWEITIVDQFKTHYYQPGFLFIPFGIYNREDVVKPKADFFPAGARVIYSEIDRIEAEANKVHLTGGKVLHYDYLIIATGTKTFPEETPGLHDKLWYKEIFDFYTVDGAIALQKFFKGWEGGKLVMAITELPYKCPVAPIEFVFLADAFFTEKGIRDKVDITYVTPMPGAFTKPTASKMLSELLLEKNIKVVPDFYMERVDNEKKTIVSYDDVEIPFDALAVVPVNMGDKMIERSGLGDDMNFVPTNKETLQSIQHENIFILGDASNIPTSKAGSVAHFASEILFENLMNAIEGRPILAKFDGHANCYIETGFGKGALIDFNYETEPLPGTFPLPGIGPFGLLKNTKINHYGKVMFRWIYWHILLKGKELPVESQMTMAGKKTIN</sequence>
<feature type="domain" description="FAD/NAD(P)-binding" evidence="1">
    <location>
        <begin position="3"/>
        <end position="122"/>
    </location>
</feature>
<dbReference type="GO" id="GO:0016491">
    <property type="term" value="F:oxidoreductase activity"/>
    <property type="evidence" value="ECO:0007669"/>
    <property type="project" value="InterPro"/>
</dbReference>
<dbReference type="Gene3D" id="3.50.50.60">
    <property type="entry name" value="FAD/NAD(P)-binding domain"/>
    <property type="match status" value="2"/>
</dbReference>
<dbReference type="PANTHER" id="PTHR43755">
    <property type="match status" value="1"/>
</dbReference>
<organism evidence="2">
    <name type="scientific">hydrothermal vent metagenome</name>
    <dbReference type="NCBI Taxonomy" id="652676"/>
    <lineage>
        <taxon>unclassified sequences</taxon>
        <taxon>metagenomes</taxon>
        <taxon>ecological metagenomes</taxon>
    </lineage>
</organism>
<dbReference type="InterPro" id="IPR036188">
    <property type="entry name" value="FAD/NAD-bd_sf"/>
</dbReference>
<dbReference type="InterPro" id="IPR023753">
    <property type="entry name" value="FAD/NAD-binding_dom"/>
</dbReference>
<dbReference type="AlphaFoldDB" id="A0A3B0U857"/>
<accession>A0A3B0U857</accession>
<evidence type="ECO:0000259" key="1">
    <source>
        <dbReference type="Pfam" id="PF07992"/>
    </source>
</evidence>
<name>A0A3B0U857_9ZZZZ</name>
<dbReference type="PANTHER" id="PTHR43755:SF1">
    <property type="entry name" value="FAD-DEPENDENT PYRIDINE NUCLEOTIDE-DISULPHIDE OXIDOREDUCTASE"/>
    <property type="match status" value="1"/>
</dbReference>
<evidence type="ECO:0000313" key="2">
    <source>
        <dbReference type="EMBL" id="VAW20699.1"/>
    </source>
</evidence>
<proteinExistence type="predicted"/>
<dbReference type="Pfam" id="PF07992">
    <property type="entry name" value="Pyr_redox_2"/>
    <property type="match status" value="1"/>
</dbReference>
<dbReference type="EMBL" id="UOEP01000127">
    <property type="protein sequence ID" value="VAW20699.1"/>
    <property type="molecule type" value="Genomic_DNA"/>
</dbReference>
<reference evidence="2" key="1">
    <citation type="submission" date="2018-06" db="EMBL/GenBank/DDBJ databases">
        <authorList>
            <person name="Zhirakovskaya E."/>
        </authorList>
    </citation>
    <scope>NUCLEOTIDE SEQUENCE</scope>
</reference>
<protein>
    <submittedName>
        <fullName evidence="2">Sulfide:quinone oxidoreductase, Type III</fullName>
    </submittedName>
</protein>
<dbReference type="InterPro" id="IPR052541">
    <property type="entry name" value="SQRD"/>
</dbReference>